<organism evidence="2 3">
    <name type="scientific">Tamilnaduibacter salinus</name>
    <dbReference type="NCBI Taxonomy" id="1484056"/>
    <lineage>
        <taxon>Bacteria</taxon>
        <taxon>Pseudomonadati</taxon>
        <taxon>Pseudomonadota</taxon>
        <taxon>Gammaproteobacteria</taxon>
        <taxon>Pseudomonadales</taxon>
        <taxon>Marinobacteraceae</taxon>
        <taxon>Tamilnaduibacter</taxon>
    </lineage>
</organism>
<reference evidence="2 3" key="1">
    <citation type="submission" date="2018-04" db="EMBL/GenBank/DDBJ databases">
        <title>Genomic Encyclopedia of Type Strains, Phase IV (KMG-IV): sequencing the most valuable type-strain genomes for metagenomic binning, comparative biology and taxonomic classification.</title>
        <authorList>
            <person name="Goeker M."/>
        </authorList>
    </citation>
    <scope>NUCLEOTIDE SEQUENCE [LARGE SCALE GENOMIC DNA]</scope>
    <source>
        <strain evidence="2 3">DSM 28688</strain>
    </source>
</reference>
<dbReference type="InterPro" id="IPR027417">
    <property type="entry name" value="P-loop_NTPase"/>
</dbReference>
<dbReference type="GO" id="GO:0004386">
    <property type="term" value="F:helicase activity"/>
    <property type="evidence" value="ECO:0007669"/>
    <property type="project" value="UniProtKB-KW"/>
</dbReference>
<gene>
    <name evidence="2" type="ORF">C8D92_103270</name>
</gene>
<keyword evidence="2" id="KW-0347">Helicase</keyword>
<dbReference type="InterPro" id="IPR027785">
    <property type="entry name" value="UvrD-like_helicase_C"/>
</dbReference>
<dbReference type="Pfam" id="PF13538">
    <property type="entry name" value="UvrD_C_2"/>
    <property type="match status" value="1"/>
</dbReference>
<dbReference type="RefSeq" id="WP_116918782.1">
    <property type="nucleotide sequence ID" value="NZ_QEKQ01000003.1"/>
</dbReference>
<comment type="caution">
    <text evidence="2">The sequence shown here is derived from an EMBL/GenBank/DDBJ whole genome shotgun (WGS) entry which is preliminary data.</text>
</comment>
<evidence type="ECO:0000313" key="3">
    <source>
        <dbReference type="Proteomes" id="UP000245887"/>
    </source>
</evidence>
<dbReference type="Proteomes" id="UP000245887">
    <property type="component" value="Unassembled WGS sequence"/>
</dbReference>
<dbReference type="SUPFAM" id="SSF52540">
    <property type="entry name" value="P-loop containing nucleoside triphosphate hydrolases"/>
    <property type="match status" value="1"/>
</dbReference>
<protein>
    <submittedName>
        <fullName evidence="2">UvrD-like helicase family protein</fullName>
    </submittedName>
</protein>
<evidence type="ECO:0000259" key="1">
    <source>
        <dbReference type="Pfam" id="PF13538"/>
    </source>
</evidence>
<dbReference type="Gene3D" id="3.40.50.300">
    <property type="entry name" value="P-loop containing nucleotide triphosphate hydrolases"/>
    <property type="match status" value="1"/>
</dbReference>
<dbReference type="CDD" id="cd18809">
    <property type="entry name" value="SF1_C_RecD"/>
    <property type="match status" value="1"/>
</dbReference>
<proteinExistence type="predicted"/>
<evidence type="ECO:0000313" key="2">
    <source>
        <dbReference type="EMBL" id="PVY77583.1"/>
    </source>
</evidence>
<feature type="domain" description="UvrD-like helicase C-terminal" evidence="1">
    <location>
        <begin position="6"/>
        <end position="47"/>
    </location>
</feature>
<name>A0A2U1CYN0_9GAMM</name>
<keyword evidence="2" id="KW-0547">Nucleotide-binding</keyword>
<keyword evidence="2" id="KW-0067">ATP-binding</keyword>
<dbReference type="OrthoDB" id="9803432at2"/>
<sequence length="79" mass="8669">MTTFTMTVHKSQDSEFGHTCLVLPDTVSPVLTKELLYTGVTRAKKWLSSVVPREKVLELAVERRVFRASGLGGAHPGSL</sequence>
<accession>A0A2U1CYN0</accession>
<keyword evidence="2" id="KW-0378">Hydrolase</keyword>
<dbReference type="EMBL" id="QEKQ01000003">
    <property type="protein sequence ID" value="PVY77583.1"/>
    <property type="molecule type" value="Genomic_DNA"/>
</dbReference>
<dbReference type="AlphaFoldDB" id="A0A2U1CYN0"/>